<keyword evidence="1" id="KW-0812">Transmembrane</keyword>
<evidence type="ECO:0000313" key="4">
    <source>
        <dbReference type="EMBL" id="ROL64638.1"/>
    </source>
</evidence>
<reference evidence="4 5" key="1">
    <citation type="submission" date="2016-10" db="EMBL/GenBank/DDBJ databases">
        <title>Comparative genome analysis of multiple Pseudomonas spp. focuses on biocontrol and plant growth promoting traits.</title>
        <authorList>
            <person name="Tao X.-Y."/>
            <person name="Taylor C.G."/>
        </authorList>
    </citation>
    <scope>NUCLEOTIDE SEQUENCE [LARGE SCALE GENOMIC DNA]</scope>
    <source>
        <strain evidence="4 5">15D11</strain>
    </source>
</reference>
<dbReference type="GO" id="GO:0016747">
    <property type="term" value="F:acyltransferase activity, transferring groups other than amino-acyl groups"/>
    <property type="evidence" value="ECO:0007669"/>
    <property type="project" value="InterPro"/>
</dbReference>
<dbReference type="AlphaFoldDB" id="A0A423CZL0"/>
<evidence type="ECO:0000259" key="3">
    <source>
        <dbReference type="Pfam" id="PF19040"/>
    </source>
</evidence>
<feature type="transmembrane region" description="Helical" evidence="1">
    <location>
        <begin position="326"/>
        <end position="344"/>
    </location>
</feature>
<evidence type="ECO:0000259" key="2">
    <source>
        <dbReference type="Pfam" id="PF01757"/>
    </source>
</evidence>
<name>A0A423CZL0_9PSED</name>
<evidence type="ECO:0000313" key="5">
    <source>
        <dbReference type="Proteomes" id="UP000285286"/>
    </source>
</evidence>
<dbReference type="Proteomes" id="UP000285286">
    <property type="component" value="Unassembled WGS sequence"/>
</dbReference>
<feature type="domain" description="Acyltransferase 3" evidence="2">
    <location>
        <begin position="22"/>
        <end position="342"/>
    </location>
</feature>
<feature type="transmembrane region" description="Helical" evidence="1">
    <location>
        <begin position="179"/>
        <end position="198"/>
    </location>
</feature>
<dbReference type="RefSeq" id="WP_148046535.1">
    <property type="nucleotide sequence ID" value="NZ_MOAM01000035.1"/>
</dbReference>
<feature type="transmembrane region" description="Helical" evidence="1">
    <location>
        <begin position="113"/>
        <end position="132"/>
    </location>
</feature>
<dbReference type="Pfam" id="PF01757">
    <property type="entry name" value="Acyl_transf_3"/>
    <property type="match status" value="1"/>
</dbReference>
<sequence>MAFGSDFKWGRVMSKGIPYSPQIDGLRAIAVLLVVFAHVGVSFLQGGYIGVDVFFVISGYLITSILLKEQASESFSFFEFYKRRARRILPALLLVIVSTLLVGYFILLPNDYSFLSLSAISAVLFSANIFFWRESQGYFAESADQLPLLHIWSLSVEEQFYFLWPAILIVALRFCKGRVLWLPLLLIILSFASAQYAITKGGSGVYFLIYSRAGELLLGAALAMLRGPQIQPDRLKASVLSGAGLVLIFGAALTLTKSAEFPGINALWPCLGAASVIASSWYGRHPLGQILACKPMVFIGLISYSVYLWHWPILSYLRYLNVDIDFVVGSSVVLVAIVMAYLSYRWVETPFRNVSAYTKRGWGVAGMALVVVLAGPLTIYAMEGIPQRFPYAVMTKDDLLKERDRYWVSSKNLSGEVAGANKKVMIVGNSHAIDLHYALRENGIQANTLLVPTTNKCFDFGFNSLADNFDDLCRERFSAVVAAVKKYAPDVIYLHDNWSRVDLPELTKALAAIRSETTVPLYVFGPKNIFRDSALNISRFAWEQRMTTPAQINSFAQKYNFQRQMDFDSKLKLFFQDGNLTPGVSYVSMMDVQCGQPRRCEIVSEKTGDFLYFDSEHLTLRGAKEVGQYLRKERADLF</sequence>
<keyword evidence="5" id="KW-1185">Reference proteome</keyword>
<accession>A0A423CZL0</accession>
<feature type="transmembrane region" description="Helical" evidence="1">
    <location>
        <begin position="364"/>
        <end position="382"/>
    </location>
</feature>
<evidence type="ECO:0008006" key="6">
    <source>
        <dbReference type="Google" id="ProtNLM"/>
    </source>
</evidence>
<dbReference type="InterPro" id="IPR050879">
    <property type="entry name" value="Acyltransferase_3"/>
</dbReference>
<organism evidence="4 5">
    <name type="scientific">Pseudomonas vranovensis</name>
    <dbReference type="NCBI Taxonomy" id="321661"/>
    <lineage>
        <taxon>Bacteria</taxon>
        <taxon>Pseudomonadati</taxon>
        <taxon>Pseudomonadota</taxon>
        <taxon>Gammaproteobacteria</taxon>
        <taxon>Pseudomonadales</taxon>
        <taxon>Pseudomonadaceae</taxon>
        <taxon>Pseudomonas</taxon>
    </lineage>
</organism>
<dbReference type="Pfam" id="PF19040">
    <property type="entry name" value="SGNH"/>
    <property type="match status" value="1"/>
</dbReference>
<dbReference type="PANTHER" id="PTHR23028:SF53">
    <property type="entry name" value="ACYL_TRANSF_3 DOMAIN-CONTAINING PROTEIN"/>
    <property type="match status" value="1"/>
</dbReference>
<feature type="transmembrane region" description="Helical" evidence="1">
    <location>
        <begin position="21"/>
        <end position="41"/>
    </location>
</feature>
<feature type="transmembrane region" description="Helical" evidence="1">
    <location>
        <begin position="47"/>
        <end position="67"/>
    </location>
</feature>
<keyword evidence="1" id="KW-0472">Membrane</keyword>
<keyword evidence="1" id="KW-1133">Transmembrane helix</keyword>
<feature type="domain" description="SGNH" evidence="3">
    <location>
        <begin position="420"/>
        <end position="630"/>
    </location>
</feature>
<feature type="transmembrane region" description="Helical" evidence="1">
    <location>
        <begin position="88"/>
        <end position="107"/>
    </location>
</feature>
<dbReference type="GO" id="GO:0009103">
    <property type="term" value="P:lipopolysaccharide biosynthetic process"/>
    <property type="evidence" value="ECO:0007669"/>
    <property type="project" value="TreeGrafter"/>
</dbReference>
<evidence type="ECO:0000256" key="1">
    <source>
        <dbReference type="SAM" id="Phobius"/>
    </source>
</evidence>
<dbReference type="InterPro" id="IPR043968">
    <property type="entry name" value="SGNH"/>
</dbReference>
<feature type="transmembrane region" description="Helical" evidence="1">
    <location>
        <begin position="237"/>
        <end position="254"/>
    </location>
</feature>
<gene>
    <name evidence="4" type="ORF">BHU25_22415</name>
</gene>
<feature type="transmembrane region" description="Helical" evidence="1">
    <location>
        <begin position="204"/>
        <end position="225"/>
    </location>
</feature>
<protein>
    <recommendedName>
        <fullName evidence="6">Acyltransferase</fullName>
    </recommendedName>
</protein>
<feature type="transmembrane region" description="Helical" evidence="1">
    <location>
        <begin position="266"/>
        <end position="283"/>
    </location>
</feature>
<proteinExistence type="predicted"/>
<dbReference type="EMBL" id="MOAM01000035">
    <property type="protein sequence ID" value="ROL64638.1"/>
    <property type="molecule type" value="Genomic_DNA"/>
</dbReference>
<feature type="transmembrane region" description="Helical" evidence="1">
    <location>
        <begin position="295"/>
        <end position="314"/>
    </location>
</feature>
<dbReference type="InterPro" id="IPR002656">
    <property type="entry name" value="Acyl_transf_3_dom"/>
</dbReference>
<dbReference type="GO" id="GO:0016020">
    <property type="term" value="C:membrane"/>
    <property type="evidence" value="ECO:0007669"/>
    <property type="project" value="TreeGrafter"/>
</dbReference>
<comment type="caution">
    <text evidence="4">The sequence shown here is derived from an EMBL/GenBank/DDBJ whole genome shotgun (WGS) entry which is preliminary data.</text>
</comment>
<dbReference type="PANTHER" id="PTHR23028">
    <property type="entry name" value="ACETYLTRANSFERASE"/>
    <property type="match status" value="1"/>
</dbReference>